<dbReference type="RefSeq" id="WP_036479810.1">
    <property type="nucleotide sequence ID" value="NZ_JMQM01000001.1"/>
</dbReference>
<sequence>MQNKTALLCAGGTGGHLFPAEALAHELKGRGWSVQLVTDMRAARFAADFPAEEIHRVEAATFGSKNPVVILRSLMTIWRGYRQASALLERVKPGVVVGFGGYPTIPPLFAAARKNIPSMIHEQNAVMGRANKALAAKVDAIAGGFLPEGGGPFPQKTVVTGNPVRPAVLKAMEQEYIAPGPDEPFHLLVFGGSQGARFFSEAVPEAVAQLDDAMRQRLKIVQQARKEDEEEVRARYVQLGVDAEVSPFFSNMAEHIARAHLVISRSGASTVSEISAIGRPALLVPYPYALDHDQSANAAALAQAGGAEIVPQAQLDARRLSAFLAEKMQEPQALARIAGFARSSGKPDAAKRLADLAEQVAQGRASEELRKETSS</sequence>
<comment type="subcellular location">
    <subcellularLocation>
        <location evidence="10">Cell membrane</location>
        <topology evidence="10">Peripheral membrane protein</topology>
        <orientation evidence="10">Cytoplasmic side</orientation>
    </subcellularLocation>
</comment>
<reference evidence="13 14" key="1">
    <citation type="submission" date="2014-05" db="EMBL/GenBank/DDBJ databases">
        <title>Draft Genome Sequence of Nitratireductor basaltis Strain UMTGB225, A Marine Bacterium Isolated from Green Barrel Tunicate.</title>
        <authorList>
            <person name="Gan H.Y."/>
        </authorList>
    </citation>
    <scope>NUCLEOTIDE SEQUENCE [LARGE SCALE GENOMIC DNA]</scope>
    <source>
        <strain evidence="13 14">UMTGB225</strain>
    </source>
</reference>
<keyword evidence="2 10" id="KW-0132">Cell division</keyword>
<evidence type="ECO:0000259" key="12">
    <source>
        <dbReference type="Pfam" id="PF04101"/>
    </source>
</evidence>
<keyword evidence="7 10" id="KW-0472">Membrane</keyword>
<dbReference type="EMBL" id="JMQM01000001">
    <property type="protein sequence ID" value="KFB09695.1"/>
    <property type="molecule type" value="Genomic_DNA"/>
</dbReference>
<dbReference type="PANTHER" id="PTHR21015">
    <property type="entry name" value="UDP-N-ACETYLGLUCOSAMINE--N-ACETYLMURAMYL-(PENTAPEPTIDE) PYROPHOSPHORYL-UNDECAPRENOL N-ACETYLGLUCOSAMINE TRANSFERASE 1"/>
    <property type="match status" value="1"/>
</dbReference>
<dbReference type="Pfam" id="PF03033">
    <property type="entry name" value="Glyco_transf_28"/>
    <property type="match status" value="1"/>
</dbReference>
<dbReference type="InterPro" id="IPR007235">
    <property type="entry name" value="Glyco_trans_28_C"/>
</dbReference>
<dbReference type="STRING" id="472175.EL18_00712"/>
<feature type="binding site" evidence="10">
    <location>
        <position position="165"/>
    </location>
    <ligand>
        <name>UDP-N-acetyl-alpha-D-glucosamine</name>
        <dbReference type="ChEBI" id="CHEBI:57705"/>
    </ligand>
</feature>
<comment type="similarity">
    <text evidence="10">Belongs to the glycosyltransferase 28 family. MurG subfamily.</text>
</comment>
<dbReference type="Proteomes" id="UP000053675">
    <property type="component" value="Unassembled WGS sequence"/>
</dbReference>
<keyword evidence="14" id="KW-1185">Reference proteome</keyword>
<dbReference type="GO" id="GO:0008360">
    <property type="term" value="P:regulation of cell shape"/>
    <property type="evidence" value="ECO:0007669"/>
    <property type="project" value="UniProtKB-KW"/>
</dbReference>
<dbReference type="NCBIfam" id="TIGR01133">
    <property type="entry name" value="murG"/>
    <property type="match status" value="1"/>
</dbReference>
<keyword evidence="5 10" id="KW-0133">Cell shape</keyword>
<evidence type="ECO:0000256" key="6">
    <source>
        <dbReference type="ARBA" id="ARBA00022984"/>
    </source>
</evidence>
<feature type="domain" description="Glycosyl transferase family 28 C-terminal" evidence="12">
    <location>
        <begin position="187"/>
        <end position="353"/>
    </location>
</feature>
<dbReference type="GO" id="GO:0051991">
    <property type="term" value="F:UDP-N-acetyl-D-glucosamine:N-acetylmuramoyl-L-alanyl-D-glutamyl-meso-2,6-diaminopimelyl-D-alanyl-D-alanine-diphosphoundecaprenol 4-beta-N-acetylglucosaminlytransferase activity"/>
    <property type="evidence" value="ECO:0007669"/>
    <property type="project" value="RHEA"/>
</dbReference>
<evidence type="ECO:0000313" key="13">
    <source>
        <dbReference type="EMBL" id="KFB09695.1"/>
    </source>
</evidence>
<evidence type="ECO:0000256" key="5">
    <source>
        <dbReference type="ARBA" id="ARBA00022960"/>
    </source>
</evidence>
<evidence type="ECO:0000256" key="10">
    <source>
        <dbReference type="HAMAP-Rule" id="MF_00033"/>
    </source>
</evidence>
<keyword evidence="3 10" id="KW-0328">Glycosyltransferase</keyword>
<keyword evidence="1 10" id="KW-1003">Cell membrane</keyword>
<evidence type="ECO:0000256" key="1">
    <source>
        <dbReference type="ARBA" id="ARBA00022475"/>
    </source>
</evidence>
<feature type="binding site" evidence="10">
    <location>
        <position position="193"/>
    </location>
    <ligand>
        <name>UDP-N-acetyl-alpha-D-glucosamine</name>
        <dbReference type="ChEBI" id="CHEBI:57705"/>
    </ligand>
</feature>
<keyword evidence="8 10" id="KW-0131">Cell cycle</keyword>
<evidence type="ECO:0000256" key="7">
    <source>
        <dbReference type="ARBA" id="ARBA00023136"/>
    </source>
</evidence>
<comment type="caution">
    <text evidence="10">Lacks conserved residue(s) required for the propagation of feature annotation.</text>
</comment>
<proteinExistence type="inferred from homology"/>
<protein>
    <recommendedName>
        <fullName evidence="10">UDP-N-acetylglucosamine--N-acetylmuramyl-(pentapeptide) pyrophosphoryl-undecaprenol N-acetylglucosamine transferase</fullName>
        <ecNumber evidence="10">2.4.1.227</ecNumber>
    </recommendedName>
    <alternativeName>
        <fullName evidence="10">Undecaprenyl-PP-MurNAc-pentapeptide-UDPGlcNAc GlcNAc transferase</fullName>
    </alternativeName>
</protein>
<dbReference type="HAMAP" id="MF_00033">
    <property type="entry name" value="MurG"/>
    <property type="match status" value="1"/>
</dbReference>
<feature type="binding site" evidence="10">
    <location>
        <position position="294"/>
    </location>
    <ligand>
        <name>UDP-N-acetyl-alpha-D-glucosamine</name>
        <dbReference type="ChEBI" id="CHEBI:57705"/>
    </ligand>
</feature>
<dbReference type="GO" id="GO:0050511">
    <property type="term" value="F:undecaprenyldiphospho-muramoylpentapeptide beta-N-acetylglucosaminyltransferase activity"/>
    <property type="evidence" value="ECO:0007669"/>
    <property type="project" value="UniProtKB-UniRule"/>
</dbReference>
<feature type="binding site" evidence="10">
    <location>
        <begin position="13"/>
        <end position="15"/>
    </location>
    <ligand>
        <name>UDP-N-acetyl-alpha-D-glucosamine</name>
        <dbReference type="ChEBI" id="CHEBI:57705"/>
    </ligand>
</feature>
<dbReference type="GO" id="GO:0071555">
    <property type="term" value="P:cell wall organization"/>
    <property type="evidence" value="ECO:0007669"/>
    <property type="project" value="UniProtKB-KW"/>
</dbReference>
<evidence type="ECO:0000256" key="8">
    <source>
        <dbReference type="ARBA" id="ARBA00023306"/>
    </source>
</evidence>
<dbReference type="eggNOG" id="COG0707">
    <property type="taxonomic scope" value="Bacteria"/>
</dbReference>
<comment type="function">
    <text evidence="10">Cell wall formation. Catalyzes the transfer of a GlcNAc subunit on undecaprenyl-pyrophosphoryl-MurNAc-pentapeptide (lipid intermediate I) to form undecaprenyl-pyrophosphoryl-MurNAc-(pentapeptide)GlcNAc (lipid intermediate II).</text>
</comment>
<dbReference type="EC" id="2.4.1.227" evidence="10"/>
<dbReference type="GO" id="GO:0051301">
    <property type="term" value="P:cell division"/>
    <property type="evidence" value="ECO:0007669"/>
    <property type="project" value="UniProtKB-KW"/>
</dbReference>
<keyword evidence="9 10" id="KW-0961">Cell wall biogenesis/degradation</keyword>
<dbReference type="GO" id="GO:0005886">
    <property type="term" value="C:plasma membrane"/>
    <property type="evidence" value="ECO:0007669"/>
    <property type="project" value="UniProtKB-SubCell"/>
</dbReference>
<dbReference type="Gene3D" id="3.40.50.2000">
    <property type="entry name" value="Glycogen Phosphorylase B"/>
    <property type="match status" value="2"/>
</dbReference>
<dbReference type="GO" id="GO:0005975">
    <property type="term" value="P:carbohydrate metabolic process"/>
    <property type="evidence" value="ECO:0007669"/>
    <property type="project" value="InterPro"/>
</dbReference>
<keyword evidence="6 10" id="KW-0573">Peptidoglycan synthesis</keyword>
<name>A0A084U9Q9_9HYPH</name>
<dbReference type="PANTHER" id="PTHR21015:SF22">
    <property type="entry name" value="GLYCOSYLTRANSFERASE"/>
    <property type="match status" value="1"/>
</dbReference>
<evidence type="ECO:0000256" key="3">
    <source>
        <dbReference type="ARBA" id="ARBA00022676"/>
    </source>
</evidence>
<dbReference type="GO" id="GO:0009252">
    <property type="term" value="P:peptidoglycan biosynthetic process"/>
    <property type="evidence" value="ECO:0007669"/>
    <property type="project" value="UniProtKB-UniRule"/>
</dbReference>
<dbReference type="InterPro" id="IPR004276">
    <property type="entry name" value="GlycoTrans_28_N"/>
</dbReference>
<comment type="catalytic activity">
    <reaction evidence="10">
        <text>di-trans,octa-cis-undecaprenyl diphospho-N-acetyl-alpha-D-muramoyl-L-alanyl-D-glutamyl-meso-2,6-diaminopimeloyl-D-alanyl-D-alanine + UDP-N-acetyl-alpha-D-glucosamine = di-trans,octa-cis-undecaprenyl diphospho-[N-acetyl-alpha-D-glucosaminyl-(1-&gt;4)]-N-acetyl-alpha-D-muramoyl-L-alanyl-D-glutamyl-meso-2,6-diaminopimeloyl-D-alanyl-D-alanine + UDP + H(+)</text>
        <dbReference type="Rhea" id="RHEA:31227"/>
        <dbReference type="ChEBI" id="CHEBI:15378"/>
        <dbReference type="ChEBI" id="CHEBI:57705"/>
        <dbReference type="ChEBI" id="CHEBI:58223"/>
        <dbReference type="ChEBI" id="CHEBI:61387"/>
        <dbReference type="ChEBI" id="CHEBI:61388"/>
        <dbReference type="EC" id="2.4.1.227"/>
    </reaction>
</comment>
<comment type="caution">
    <text evidence="13">The sequence shown here is derived from an EMBL/GenBank/DDBJ whole genome shotgun (WGS) entry which is preliminary data.</text>
</comment>
<dbReference type="OrthoDB" id="9808936at2"/>
<organism evidence="13 14">
    <name type="scientific">Nitratireductor basaltis</name>
    <dbReference type="NCBI Taxonomy" id="472175"/>
    <lineage>
        <taxon>Bacteria</taxon>
        <taxon>Pseudomonadati</taxon>
        <taxon>Pseudomonadota</taxon>
        <taxon>Alphaproteobacteria</taxon>
        <taxon>Hyphomicrobiales</taxon>
        <taxon>Phyllobacteriaceae</taxon>
        <taxon>Nitratireductor</taxon>
    </lineage>
</organism>
<dbReference type="CDD" id="cd03785">
    <property type="entry name" value="GT28_MurG"/>
    <property type="match status" value="1"/>
</dbReference>
<accession>A0A084U9Q9</accession>
<dbReference type="PATRIC" id="fig|472175.3.peg.727"/>
<evidence type="ECO:0000313" key="14">
    <source>
        <dbReference type="Proteomes" id="UP000053675"/>
    </source>
</evidence>
<evidence type="ECO:0000259" key="11">
    <source>
        <dbReference type="Pfam" id="PF03033"/>
    </source>
</evidence>
<dbReference type="AlphaFoldDB" id="A0A084U9Q9"/>
<dbReference type="SUPFAM" id="SSF53756">
    <property type="entry name" value="UDP-Glycosyltransferase/glycogen phosphorylase"/>
    <property type="match status" value="1"/>
</dbReference>
<keyword evidence="4 10" id="KW-0808">Transferase</keyword>
<evidence type="ECO:0000256" key="4">
    <source>
        <dbReference type="ARBA" id="ARBA00022679"/>
    </source>
</evidence>
<evidence type="ECO:0000256" key="9">
    <source>
        <dbReference type="ARBA" id="ARBA00023316"/>
    </source>
</evidence>
<dbReference type="Pfam" id="PF04101">
    <property type="entry name" value="Glyco_tran_28_C"/>
    <property type="match status" value="1"/>
</dbReference>
<gene>
    <name evidence="10 13" type="primary">murG</name>
    <name evidence="13" type="ORF">EL18_00712</name>
</gene>
<feature type="domain" description="Glycosyltransferase family 28 N-terminal" evidence="11">
    <location>
        <begin position="7"/>
        <end position="141"/>
    </location>
</feature>
<dbReference type="InterPro" id="IPR006009">
    <property type="entry name" value="GlcNAc_MurG"/>
</dbReference>
<feature type="binding site" evidence="10">
    <location>
        <position position="124"/>
    </location>
    <ligand>
        <name>UDP-N-acetyl-alpha-D-glucosamine</name>
        <dbReference type="ChEBI" id="CHEBI:57705"/>
    </ligand>
</feature>
<evidence type="ECO:0000256" key="2">
    <source>
        <dbReference type="ARBA" id="ARBA00022618"/>
    </source>
</evidence>
<comment type="pathway">
    <text evidence="10">Cell wall biogenesis; peptidoglycan biosynthesis.</text>
</comment>
<dbReference type="UniPathway" id="UPA00219"/>